<dbReference type="EMBL" id="JAIW01000028">
    <property type="protein sequence ID" value="KLE10384.1"/>
    <property type="molecule type" value="Genomic_DNA"/>
</dbReference>
<proteinExistence type="predicted"/>
<reference evidence="1 2" key="1">
    <citation type="submission" date="2014-01" db="EMBL/GenBank/DDBJ databases">
        <title>Development of a Comparative Genomic Fingerprinting Assay for High Resolution Genotyping of Arcobacter butzleri.</title>
        <authorList>
            <person name="Webb A.L."/>
            <person name="Inglis G.D."/>
            <person name="Kruczkiewicz P."/>
            <person name="Selinger L.B."/>
            <person name="Taboada E.N."/>
        </authorList>
    </citation>
    <scope>NUCLEOTIDE SEQUENCE [LARGE SCALE GENOMIC DNA]</scope>
    <source>
        <strain evidence="1 2">L355</strain>
    </source>
</reference>
<gene>
    <name evidence="1" type="ORF">AF80_04520</name>
</gene>
<dbReference type="RefSeq" id="WP_052943088.1">
    <property type="nucleotide sequence ID" value="NZ_JAIW01000028.1"/>
</dbReference>
<name>A0A0G9KUY1_9BACT</name>
<comment type="caution">
    <text evidence="1">The sequence shown here is derived from an EMBL/GenBank/DDBJ whole genome shotgun (WGS) entry which is preliminary data.</text>
</comment>
<organism evidence="1 2">
    <name type="scientific">Aliarcobacter butzleri L355</name>
    <dbReference type="NCBI Taxonomy" id="1447263"/>
    <lineage>
        <taxon>Bacteria</taxon>
        <taxon>Pseudomonadati</taxon>
        <taxon>Campylobacterota</taxon>
        <taxon>Epsilonproteobacteria</taxon>
        <taxon>Campylobacterales</taxon>
        <taxon>Arcobacteraceae</taxon>
        <taxon>Aliarcobacter</taxon>
    </lineage>
</organism>
<dbReference type="Proteomes" id="UP000035154">
    <property type="component" value="Unassembled WGS sequence"/>
</dbReference>
<dbReference type="AlphaFoldDB" id="A0A0G9KUY1"/>
<accession>A0A0G9KUY1</accession>
<sequence length="332" mass="38720">MQFTTNDNITITINEPDEINFDEFPANQFLEEIYRYLYSMLDNTQNLFQINFDNLDYPLIESIIQRNNPRLTLKKINGKKISTSEWSKNPIQKSLVLFFSIFPNFNLFIKNIHADPEINIKNAETLINQETSPENFLLVKRKIDEINNLKWDRTLEVSESQAGVSILGSVSEILLERAMESLIDNSNFFRSQNQDVQSYGDFVLMCLPNNLWISVKSNFARERLLASGYTTDIIGVGYFTDFNEFTSQTKIRNFIKVGFLAMYIPDIPITEEQITGNTSTFQQALNYYQTQQRELPKNINGKNFLRPLSQLYNDLNSLLDIQDIKRRTTVRY</sequence>
<dbReference type="PATRIC" id="fig|1447263.3.peg.882"/>
<evidence type="ECO:0000313" key="2">
    <source>
        <dbReference type="Proteomes" id="UP000035154"/>
    </source>
</evidence>
<evidence type="ECO:0000313" key="1">
    <source>
        <dbReference type="EMBL" id="KLE10384.1"/>
    </source>
</evidence>
<protein>
    <submittedName>
        <fullName evidence="1">Uncharacterized protein</fullName>
    </submittedName>
</protein>